<dbReference type="SUPFAM" id="SSF55136">
    <property type="entry name" value="Probable bacterial effector-binding domain"/>
    <property type="match status" value="1"/>
</dbReference>
<dbReference type="PANTHER" id="PTHR40055:SF1">
    <property type="entry name" value="TRANSCRIPTIONAL REGULATOR YGIV-RELATED"/>
    <property type="match status" value="1"/>
</dbReference>
<reference evidence="2 3" key="2">
    <citation type="journal article" date="2022" name="Microorganisms">
        <title>Complete Genome Sequences of Two Flavobacterium ammonificans Strains and a Flavobacterium ammoniigenes Strain of Ammonifying Bacterioplankton Isolated from Surface River Water.</title>
        <authorList>
            <person name="Suda W."/>
            <person name="Ogata Y."/>
            <person name="Shindo C."/>
            <person name="Watanabe K."/>
        </authorList>
    </citation>
    <scope>NUCLEOTIDE SEQUENCE [LARGE SCALE GENOMIC DNA]</scope>
    <source>
        <strain evidence="2 3">GENT5</strain>
    </source>
</reference>
<dbReference type="InterPro" id="IPR011256">
    <property type="entry name" value="Reg_factor_effector_dom_sf"/>
</dbReference>
<feature type="domain" description="AraC effector-binding" evidence="1">
    <location>
        <begin position="3"/>
        <end position="153"/>
    </location>
</feature>
<organism evidence="2 3">
    <name type="scientific">Flavobacterium ammoniigenes</name>
    <dbReference type="NCBI Taxonomy" id="1751095"/>
    <lineage>
        <taxon>Bacteria</taxon>
        <taxon>Pseudomonadati</taxon>
        <taxon>Bacteroidota</taxon>
        <taxon>Flavobacteriia</taxon>
        <taxon>Flavobacteriales</taxon>
        <taxon>Flavobacteriaceae</taxon>
        <taxon>Flavobacterium</taxon>
    </lineage>
</organism>
<proteinExistence type="predicted"/>
<reference evidence="2 3" key="1">
    <citation type="journal article" date="2022" name="Int. J. Syst. Evol. Microbiol.">
        <title>Flavobacterium ammonificans sp. nov. and Flavobacterium ammoniigenes sp. nov., ammonifying bacteria isolated from surface river water.</title>
        <authorList>
            <person name="Watanabe K."/>
            <person name="Kitamura T."/>
            <person name="Ogata Y."/>
            <person name="Shindo C."/>
            <person name="Suda W."/>
        </authorList>
    </citation>
    <scope>NUCLEOTIDE SEQUENCE [LARGE SCALE GENOMIC DNA]</scope>
    <source>
        <strain evidence="2 3">GENT5</strain>
    </source>
</reference>
<evidence type="ECO:0000313" key="2">
    <source>
        <dbReference type="EMBL" id="BDB54169.1"/>
    </source>
</evidence>
<dbReference type="InterPro" id="IPR050908">
    <property type="entry name" value="SmbC-like"/>
</dbReference>
<accession>A0ABM7V3S3</accession>
<dbReference type="RefSeq" id="WP_229317917.1">
    <property type="nucleotide sequence ID" value="NZ_AP025184.1"/>
</dbReference>
<name>A0ABM7V3S3_9FLAO</name>
<dbReference type="InterPro" id="IPR029442">
    <property type="entry name" value="GyrI-like"/>
</dbReference>
<gene>
    <name evidence="2" type="ORF">GENT5_04740</name>
</gene>
<dbReference type="Pfam" id="PF06445">
    <property type="entry name" value="GyrI-like"/>
    <property type="match status" value="1"/>
</dbReference>
<dbReference type="PANTHER" id="PTHR40055">
    <property type="entry name" value="TRANSCRIPTIONAL REGULATOR YGIV-RELATED"/>
    <property type="match status" value="1"/>
</dbReference>
<dbReference type="InterPro" id="IPR010499">
    <property type="entry name" value="AraC_E-bd"/>
</dbReference>
<dbReference type="Proteomes" id="UP001319867">
    <property type="component" value="Chromosome"/>
</dbReference>
<dbReference type="SMART" id="SM00871">
    <property type="entry name" value="AraC_E_bind"/>
    <property type="match status" value="1"/>
</dbReference>
<protein>
    <recommendedName>
        <fullName evidence="1">AraC effector-binding domain-containing protein</fullName>
    </recommendedName>
</protein>
<evidence type="ECO:0000313" key="3">
    <source>
        <dbReference type="Proteomes" id="UP001319867"/>
    </source>
</evidence>
<sequence>MYTSIEIIELPQTNWAFVTHIGVEGLDSAYGKLLQWAIPKGLVNHNLKLGRIYHDSFKFTEPDKVRMSVCLLLSEPVETQGEIGLVSIPNGKHIVGHFEIAPHDFGKSWQSLFVWMNEKGYKKADQNPFEIMHNDFNEHPEKKCIVDFCIPIE</sequence>
<evidence type="ECO:0000259" key="1">
    <source>
        <dbReference type="SMART" id="SM00871"/>
    </source>
</evidence>
<dbReference type="EMBL" id="AP025184">
    <property type="protein sequence ID" value="BDB54169.1"/>
    <property type="molecule type" value="Genomic_DNA"/>
</dbReference>
<keyword evidence="3" id="KW-1185">Reference proteome</keyword>
<dbReference type="Gene3D" id="3.20.80.10">
    <property type="entry name" value="Regulatory factor, effector binding domain"/>
    <property type="match status" value="1"/>
</dbReference>